<dbReference type="Proteomes" id="UP000075544">
    <property type="component" value="Unassembled WGS sequence"/>
</dbReference>
<dbReference type="AlphaFoldDB" id="A0A150HRN8"/>
<dbReference type="InterPro" id="IPR051130">
    <property type="entry name" value="Mito_struct-func_regulator"/>
</dbReference>
<keyword evidence="2" id="KW-0808">Transferase</keyword>
<evidence type="ECO:0000313" key="2">
    <source>
        <dbReference type="EMBL" id="KXZ69355.1"/>
    </source>
</evidence>
<dbReference type="Pfam" id="PF03109">
    <property type="entry name" value="ABC1"/>
    <property type="match status" value="1"/>
</dbReference>
<evidence type="ECO:0000313" key="3">
    <source>
        <dbReference type="Proteomes" id="UP000075544"/>
    </source>
</evidence>
<dbReference type="PANTHER" id="PTHR43173:SF22">
    <property type="entry name" value="OS07G0227800 PROTEIN"/>
    <property type="match status" value="1"/>
</dbReference>
<dbReference type="GO" id="GO:0016740">
    <property type="term" value="F:transferase activity"/>
    <property type="evidence" value="ECO:0007669"/>
    <property type="project" value="UniProtKB-KW"/>
</dbReference>
<evidence type="ECO:0000259" key="1">
    <source>
        <dbReference type="Pfam" id="PF03109"/>
    </source>
</evidence>
<protein>
    <recommendedName>
        <fullName evidence="1">ABC1 atypical kinase-like domain-containing protein</fullName>
    </recommendedName>
</protein>
<dbReference type="PATRIC" id="fig|52133.19.peg.2606"/>
<proteinExistence type="predicted"/>
<dbReference type="RefSeq" id="WP_061525264.1">
    <property type="nucleotide sequence ID" value="NZ_JRHX01000075.1"/>
</dbReference>
<dbReference type="CDD" id="cd05121">
    <property type="entry name" value="ABC1_ADCK3-like"/>
    <property type="match status" value="1"/>
</dbReference>
<gene>
    <name evidence="2" type="primary">ubiB_4</name>
    <name evidence="2" type="ORF">AVENLUH13518_02575</name>
</gene>
<dbReference type="InterPro" id="IPR011009">
    <property type="entry name" value="Kinase-like_dom_sf"/>
</dbReference>
<accession>A0A150HRN8</accession>
<dbReference type="SUPFAM" id="SSF56112">
    <property type="entry name" value="Protein kinase-like (PK-like)"/>
    <property type="match status" value="1"/>
</dbReference>
<dbReference type="EMBL" id="JRHX01000075">
    <property type="protein sequence ID" value="KXZ69355.1"/>
    <property type="molecule type" value="Genomic_DNA"/>
</dbReference>
<sequence length="432" mass="48884">MKRNILFDGLRSVARIGETVMVAAQAGVKYATEKPSNAKLMRETFESLGSTYIKLGQFIASTPSLFPREYVEEFQGCLDQTPTLPFSYIQQVLAEEFEGKNLNEIFSFIDEKPLASASIAQVHAARLVTGEDVVLKVQKPGVETILYTDLNVVHWATKLLEKAVPKIKFASLSEIVDEIKTRMVREVDFIEEAQNLDDFVQYLNVSANQAATAPKVYHQFSTRRVLTMQRLYGVSLTDFDVVKKYAKDPTQVLITAMNTWFGSLMLCKSFHADLHAGNLMLLEDGRIGFIDFGIVGQLKPEVWTACMAFMDALQHTNYTAMAENMLKMGMTHQKIDTQVLADDLERLFGGVLLADPQEILTSNPADLNDIMMDMIGVGERHGIKFPRDFALLFKQMLYFDRFMRVLAPYTDIYADQRLKMVHNIEPASFLKH</sequence>
<reference evidence="2 3" key="1">
    <citation type="journal article" date="2016" name="Sci. Rep.">
        <title>Genomic and phenotypic characterization of the species Acinetobacter venetianus.</title>
        <authorList>
            <person name="Fondi M."/>
            <person name="Maida I."/>
            <person name="Perrin E."/>
            <person name="Orlandini V."/>
            <person name="La Torre L."/>
            <person name="Bosi E."/>
            <person name="Negroni A."/>
            <person name="Zanaroli G."/>
            <person name="Fava F."/>
            <person name="Decorosi F."/>
            <person name="Giovannetti L."/>
            <person name="Viti C."/>
            <person name="Vaneechoutte M."/>
            <person name="Dijkshoorn L."/>
            <person name="Fani R."/>
        </authorList>
    </citation>
    <scope>NUCLEOTIDE SEQUENCE [LARGE SCALE GENOMIC DNA]</scope>
    <source>
        <strain evidence="2 3">LUH13518</strain>
    </source>
</reference>
<comment type="caution">
    <text evidence="2">The sequence shown here is derived from an EMBL/GenBank/DDBJ whole genome shotgun (WGS) entry which is preliminary data.</text>
</comment>
<feature type="domain" description="ABC1 atypical kinase-like" evidence="1">
    <location>
        <begin position="79"/>
        <end position="324"/>
    </location>
</feature>
<dbReference type="InterPro" id="IPR004147">
    <property type="entry name" value="ABC1_dom"/>
</dbReference>
<organism evidence="2 3">
    <name type="scientific">Acinetobacter venetianus</name>
    <dbReference type="NCBI Taxonomy" id="52133"/>
    <lineage>
        <taxon>Bacteria</taxon>
        <taxon>Pseudomonadati</taxon>
        <taxon>Pseudomonadota</taxon>
        <taxon>Gammaproteobacteria</taxon>
        <taxon>Moraxellales</taxon>
        <taxon>Moraxellaceae</taxon>
        <taxon>Acinetobacter</taxon>
    </lineage>
</organism>
<dbReference type="PANTHER" id="PTHR43173">
    <property type="entry name" value="ABC1 FAMILY PROTEIN"/>
    <property type="match status" value="1"/>
</dbReference>
<name>A0A150HRN8_9GAMM</name>